<comment type="caution">
    <text evidence="1">The sequence shown here is derived from an EMBL/GenBank/DDBJ whole genome shotgun (WGS) entry which is preliminary data.</text>
</comment>
<keyword evidence="2" id="KW-1185">Reference proteome</keyword>
<evidence type="ECO:0000313" key="1">
    <source>
        <dbReference type="EMBL" id="PSK90462.1"/>
    </source>
</evidence>
<dbReference type="InterPro" id="IPR026341">
    <property type="entry name" value="T9SS_type_B"/>
</dbReference>
<sequence length="735" mass="79336">MMDVLSFAAQWFRRIVFLIALVLPAATVQAQYDRVWTFGTKGGLSFAAGNPQQAQNMADMRGNSASICDHNGNLLFYTDGNYVWNRQHNLMVGGVNLTVGPGLPVKLPDPGNGWIADATAIAMKPGDPGKYYIFSERREPIDPNIGSTLYYPSDLYYSIVDMSENNGLGAVIEKGTFVDSNVQKLTLVAGNDCNIWLVTHQGLGNAYKSYNITADGVSAPVVSATGGTTTDVELAGTLTVSHNRTRLVLTNIGVSAQLSDFDPATGIVSNTVTLPVGTTGPTPPSYPAGPVDMWQGAAFSPDDSKLYLCGLSGYLAQIDLTLSPLMGLLLGQTYNGTAVTGLVRSSVTLQSGLKTGPDGKIYFHYEKTLDNGTIYPTVTGNDNQLGVIQQPNVAGAGCNVSLTPVLNMSPAPYINSLSYFPNEIGILRVADTVARKYTLCLKDSVRLAATDTAGYSYAWQQGGDKASVWATHPGAYVVRYYTYGPCVYHIDSFVVARAGFDFSLGPDTTLCHTPPYTLGAVVPGASYRWQDGVSTSNYTARKDGLYVLEVTRNGCTLTDSVQLRFLALDQDLGADIQLCYDMPVAVSLNAKVTPGAAILWSTGSTQAGIRVTDTGTYWVRVSESVCTASDTMRVSFDPLCYCHFEMPNAFSPNGDGLNDMFRPVVSTECPVQSYKLSIYNRWGQRVFYSAKAEQGWDGTIEGQTAEVGTYMYEVQFLGGTQKRQHTRKGDLVLVR</sequence>
<dbReference type="Pfam" id="PF13585">
    <property type="entry name" value="CHU_C"/>
    <property type="match status" value="1"/>
</dbReference>
<dbReference type="OrthoDB" id="9765926at2"/>
<reference evidence="1 2" key="1">
    <citation type="submission" date="2018-03" db="EMBL/GenBank/DDBJ databases">
        <title>Genomic Encyclopedia of Type Strains, Phase III (KMG-III): the genomes of soil and plant-associated and newly described type strains.</title>
        <authorList>
            <person name="Whitman W."/>
        </authorList>
    </citation>
    <scope>NUCLEOTIDE SEQUENCE [LARGE SCALE GENOMIC DNA]</scope>
    <source>
        <strain evidence="1 2">CGMCC 1.12700</strain>
    </source>
</reference>
<dbReference type="NCBIfam" id="TIGR04131">
    <property type="entry name" value="Bac_Flav_CTERM"/>
    <property type="match status" value="1"/>
</dbReference>
<name>A0A2P8CZS8_9BACT</name>
<organism evidence="1 2">
    <name type="scientific">Taibaiella chishuiensis</name>
    <dbReference type="NCBI Taxonomy" id="1434707"/>
    <lineage>
        <taxon>Bacteria</taxon>
        <taxon>Pseudomonadati</taxon>
        <taxon>Bacteroidota</taxon>
        <taxon>Chitinophagia</taxon>
        <taxon>Chitinophagales</taxon>
        <taxon>Chitinophagaceae</taxon>
        <taxon>Taibaiella</taxon>
    </lineage>
</organism>
<dbReference type="RefSeq" id="WP_106524332.1">
    <property type="nucleotide sequence ID" value="NZ_PYGD01000008.1"/>
</dbReference>
<dbReference type="EMBL" id="PYGD01000008">
    <property type="protein sequence ID" value="PSK90462.1"/>
    <property type="molecule type" value="Genomic_DNA"/>
</dbReference>
<evidence type="ECO:0000313" key="2">
    <source>
        <dbReference type="Proteomes" id="UP000240572"/>
    </source>
</evidence>
<protein>
    <submittedName>
        <fullName evidence="1">Gliding motility-associated-like protein</fullName>
    </submittedName>
</protein>
<dbReference type="Proteomes" id="UP000240572">
    <property type="component" value="Unassembled WGS sequence"/>
</dbReference>
<accession>A0A2P8CZS8</accession>
<dbReference type="AlphaFoldDB" id="A0A2P8CZS8"/>
<gene>
    <name evidence="1" type="ORF">B0I18_108193</name>
</gene>
<proteinExistence type="predicted"/>